<evidence type="ECO:0000256" key="1">
    <source>
        <dbReference type="ARBA" id="ARBA00004141"/>
    </source>
</evidence>
<dbReference type="GO" id="GO:0004768">
    <property type="term" value="F:stearoyl-CoA 9-desaturase activity"/>
    <property type="evidence" value="ECO:0007669"/>
    <property type="project" value="TreeGrafter"/>
</dbReference>
<dbReference type="GO" id="GO:0006636">
    <property type="term" value="P:unsaturated fatty acid biosynthetic process"/>
    <property type="evidence" value="ECO:0007669"/>
    <property type="project" value="TreeGrafter"/>
</dbReference>
<evidence type="ECO:0000256" key="7">
    <source>
        <dbReference type="ARBA" id="ARBA00023002"/>
    </source>
</evidence>
<keyword evidence="4" id="KW-0812">Transmembrane</keyword>
<keyword evidence="3" id="KW-0444">Lipid biosynthesis</keyword>
<dbReference type="GeneID" id="34455573"/>
<dbReference type="RefSeq" id="XP_022382956.1">
    <property type="nucleotide sequence ID" value="XM_022539311.1"/>
</dbReference>
<evidence type="ECO:0000313" key="12">
    <source>
        <dbReference type="Proteomes" id="UP000179179"/>
    </source>
</evidence>
<evidence type="ECO:0000256" key="6">
    <source>
        <dbReference type="ARBA" id="ARBA00022989"/>
    </source>
</evidence>
<comment type="caution">
    <text evidence="11">The sequence shown here is derived from an EMBL/GenBank/DDBJ whole genome shotgun (WGS) entry which is preliminary data.</text>
</comment>
<accession>A0A1F7ZJC1</accession>
<proteinExistence type="inferred from homology"/>
<keyword evidence="9" id="KW-0472">Membrane</keyword>
<dbReference type="Proteomes" id="UP000179179">
    <property type="component" value="Unassembled WGS sequence"/>
</dbReference>
<dbReference type="AlphaFoldDB" id="A0A1F7ZJC1"/>
<evidence type="ECO:0000256" key="4">
    <source>
        <dbReference type="ARBA" id="ARBA00022692"/>
    </source>
</evidence>
<evidence type="ECO:0000313" key="11">
    <source>
        <dbReference type="EMBL" id="OGM39238.1"/>
    </source>
</evidence>
<dbReference type="STRING" id="109264.A0A1F7ZJC1"/>
<dbReference type="InterPro" id="IPR015876">
    <property type="entry name" value="Acyl-CoA_DS"/>
</dbReference>
<keyword evidence="5" id="KW-0276">Fatty acid metabolism</keyword>
<keyword evidence="6" id="KW-1133">Transmembrane helix</keyword>
<dbReference type="EMBL" id="LYCR01000236">
    <property type="protein sequence ID" value="OGM39238.1"/>
    <property type="molecule type" value="Genomic_DNA"/>
</dbReference>
<evidence type="ECO:0000256" key="5">
    <source>
        <dbReference type="ARBA" id="ARBA00022832"/>
    </source>
</evidence>
<dbReference type="PANTHER" id="PTHR11351:SF31">
    <property type="entry name" value="DESATURASE 1, ISOFORM A-RELATED"/>
    <property type="match status" value="1"/>
</dbReference>
<dbReference type="GO" id="GO:0005506">
    <property type="term" value="F:iron ion binding"/>
    <property type="evidence" value="ECO:0007669"/>
    <property type="project" value="TreeGrafter"/>
</dbReference>
<keyword evidence="10" id="KW-0275">Fatty acid biosynthesis</keyword>
<organism evidence="11 12">
    <name type="scientific">Aspergillus bombycis</name>
    <dbReference type="NCBI Taxonomy" id="109264"/>
    <lineage>
        <taxon>Eukaryota</taxon>
        <taxon>Fungi</taxon>
        <taxon>Dikarya</taxon>
        <taxon>Ascomycota</taxon>
        <taxon>Pezizomycotina</taxon>
        <taxon>Eurotiomycetes</taxon>
        <taxon>Eurotiomycetidae</taxon>
        <taxon>Eurotiales</taxon>
        <taxon>Aspergillaceae</taxon>
        <taxon>Aspergillus</taxon>
    </lineage>
</organism>
<protein>
    <recommendedName>
        <fullName evidence="13">Fatty acid desaturase domain-containing protein</fullName>
    </recommendedName>
</protein>
<keyword evidence="7" id="KW-0560">Oxidoreductase</keyword>
<evidence type="ECO:0008006" key="13">
    <source>
        <dbReference type="Google" id="ProtNLM"/>
    </source>
</evidence>
<reference evidence="11 12" key="1">
    <citation type="journal article" date="2016" name="Genome Biol. Evol.">
        <title>Draft genome sequence of an aflatoxigenic Aspergillus species, A. bombycis.</title>
        <authorList>
            <person name="Moore G.G."/>
            <person name="Mack B.M."/>
            <person name="Beltz S.B."/>
            <person name="Gilbert M.K."/>
        </authorList>
    </citation>
    <scope>NUCLEOTIDE SEQUENCE [LARGE SCALE GENOMIC DNA]</scope>
    <source>
        <strain evidence="12">NRRL 26010</strain>
    </source>
</reference>
<comment type="similarity">
    <text evidence="2">Belongs to the fatty acid desaturase type 1 family.</text>
</comment>
<keyword evidence="12" id="KW-1185">Reference proteome</keyword>
<comment type="subcellular location">
    <subcellularLocation>
        <location evidence="1">Membrane</location>
        <topology evidence="1">Multi-pass membrane protein</topology>
    </subcellularLocation>
</comment>
<sequence>MATSSLTDHQPWYQRFQWFNFSMLNTTAYGPTNLTQHPLPEMLLAAFSAGSLQGFIRFWVREHRLHHRHTDTGLDPYSVNKGLLHTHIL</sequence>
<evidence type="ECO:0000256" key="3">
    <source>
        <dbReference type="ARBA" id="ARBA00022516"/>
    </source>
</evidence>
<keyword evidence="8" id="KW-0443">Lipid metabolism</keyword>
<dbReference type="PANTHER" id="PTHR11351">
    <property type="entry name" value="ACYL-COA DESATURASE"/>
    <property type="match status" value="1"/>
</dbReference>
<dbReference type="OrthoDB" id="4496439at2759"/>
<gene>
    <name evidence="11" type="ORF">ABOM_012183</name>
</gene>
<evidence type="ECO:0000256" key="10">
    <source>
        <dbReference type="ARBA" id="ARBA00023160"/>
    </source>
</evidence>
<name>A0A1F7ZJC1_9EURO</name>
<evidence type="ECO:0000256" key="2">
    <source>
        <dbReference type="ARBA" id="ARBA00009295"/>
    </source>
</evidence>
<evidence type="ECO:0000256" key="9">
    <source>
        <dbReference type="ARBA" id="ARBA00023136"/>
    </source>
</evidence>
<dbReference type="GO" id="GO:0005789">
    <property type="term" value="C:endoplasmic reticulum membrane"/>
    <property type="evidence" value="ECO:0007669"/>
    <property type="project" value="TreeGrafter"/>
</dbReference>
<evidence type="ECO:0000256" key="8">
    <source>
        <dbReference type="ARBA" id="ARBA00023098"/>
    </source>
</evidence>